<dbReference type="Gene3D" id="1.10.150.20">
    <property type="entry name" value="5' to 3' exonuclease, C-terminal subdomain"/>
    <property type="match status" value="1"/>
</dbReference>
<accession>A0ABP8BTN2</accession>
<reference evidence="3" key="1">
    <citation type="journal article" date="2019" name="Int. J. Syst. Evol. Microbiol.">
        <title>The Global Catalogue of Microorganisms (GCM) 10K type strain sequencing project: providing services to taxonomists for standard genome sequencing and annotation.</title>
        <authorList>
            <consortium name="The Broad Institute Genomics Platform"/>
            <consortium name="The Broad Institute Genome Sequencing Center for Infectious Disease"/>
            <person name="Wu L."/>
            <person name="Ma J."/>
        </authorList>
    </citation>
    <scope>NUCLEOTIDE SEQUENCE [LARGE SCALE GENOMIC DNA]</scope>
    <source>
        <strain evidence="3">JCM 17440</strain>
    </source>
</reference>
<proteinExistence type="predicted"/>
<dbReference type="Pfam" id="PF03118">
    <property type="entry name" value="RNA_pol_A_CTD"/>
    <property type="match status" value="1"/>
</dbReference>
<name>A0ABP8BTN2_9ACTN</name>
<evidence type="ECO:0000313" key="3">
    <source>
        <dbReference type="Proteomes" id="UP001501710"/>
    </source>
</evidence>
<protein>
    <recommendedName>
        <fullName evidence="1">RNA polymerase alpha subunit C-terminal domain-containing protein</fullName>
    </recommendedName>
</protein>
<dbReference type="EMBL" id="BAABAS010000004">
    <property type="protein sequence ID" value="GAA4225985.1"/>
    <property type="molecule type" value="Genomic_DNA"/>
</dbReference>
<dbReference type="SUPFAM" id="SSF47789">
    <property type="entry name" value="C-terminal domain of RNA polymerase alpha subunit"/>
    <property type="match status" value="1"/>
</dbReference>
<dbReference type="InterPro" id="IPR011260">
    <property type="entry name" value="RNAP_asu_C"/>
</dbReference>
<sequence>MITRTLQPGDSIDALNLPARPRNALHRQGITTISALTQCEPADLLDIRTVGAWSVDAIRTALAEHGLALADSR</sequence>
<gene>
    <name evidence="2" type="ORF">GCM10022254_09380</name>
</gene>
<feature type="domain" description="RNA polymerase alpha subunit C-terminal" evidence="1">
    <location>
        <begin position="11"/>
        <end position="64"/>
    </location>
</feature>
<comment type="caution">
    <text evidence="2">The sequence shown here is derived from an EMBL/GenBank/DDBJ whole genome shotgun (WGS) entry which is preliminary data.</text>
</comment>
<dbReference type="RefSeq" id="WP_425548887.1">
    <property type="nucleotide sequence ID" value="NZ_BAABAS010000004.1"/>
</dbReference>
<dbReference type="Proteomes" id="UP001501710">
    <property type="component" value="Unassembled WGS sequence"/>
</dbReference>
<evidence type="ECO:0000313" key="2">
    <source>
        <dbReference type="EMBL" id="GAA4225985.1"/>
    </source>
</evidence>
<evidence type="ECO:0000259" key="1">
    <source>
        <dbReference type="Pfam" id="PF03118"/>
    </source>
</evidence>
<organism evidence="2 3">
    <name type="scientific">Actinomadura meridiana</name>
    <dbReference type="NCBI Taxonomy" id="559626"/>
    <lineage>
        <taxon>Bacteria</taxon>
        <taxon>Bacillati</taxon>
        <taxon>Actinomycetota</taxon>
        <taxon>Actinomycetes</taxon>
        <taxon>Streptosporangiales</taxon>
        <taxon>Thermomonosporaceae</taxon>
        <taxon>Actinomadura</taxon>
    </lineage>
</organism>
<keyword evidence="3" id="KW-1185">Reference proteome</keyword>